<evidence type="ECO:0000313" key="5">
    <source>
        <dbReference type="Proteomes" id="UP001152467"/>
    </source>
</evidence>
<keyword evidence="1" id="KW-0175">Coiled coil</keyword>
<feature type="coiled-coil region" evidence="1">
    <location>
        <begin position="64"/>
        <end position="130"/>
    </location>
</feature>
<name>A0A9W4VUD2_9GAMM</name>
<dbReference type="RefSeq" id="WP_261594499.1">
    <property type="nucleotide sequence ID" value="NZ_CAMAPC010000016.1"/>
</dbReference>
<dbReference type="AlphaFoldDB" id="A0A9W4VUD2"/>
<dbReference type="EMBL" id="CAMAPD010000017">
    <property type="protein sequence ID" value="CAH9064746.1"/>
    <property type="molecule type" value="Genomic_DNA"/>
</dbReference>
<evidence type="ECO:0000313" key="6">
    <source>
        <dbReference type="Proteomes" id="UP001152485"/>
    </source>
</evidence>
<evidence type="ECO:0000313" key="3">
    <source>
        <dbReference type="EMBL" id="CAH9063643.1"/>
    </source>
</evidence>
<keyword evidence="5" id="KW-1185">Reference proteome</keyword>
<organism evidence="3 5">
    <name type="scientific">Pseudoalteromonas holothuriae</name>
    <dbReference type="NCBI Taxonomy" id="2963714"/>
    <lineage>
        <taxon>Bacteria</taxon>
        <taxon>Pseudomonadati</taxon>
        <taxon>Pseudomonadota</taxon>
        <taxon>Gammaproteobacteria</taxon>
        <taxon>Alteromonadales</taxon>
        <taxon>Pseudoalteromonadaceae</taxon>
        <taxon>Pseudoalteromonas</taxon>
    </lineage>
</organism>
<accession>A0A9W4VUD2</accession>
<proteinExistence type="predicted"/>
<sequence>MKITPTIHQPAVSAKSNTSSNNSLLTKEVGKPLRLSQRDTNTLSTQQTEQSEKGKSKSKLPAHIEALIEQKKELKEQIEEQQKILESLKSRNDLDAQIKQDLVKQQTEYLAQLQIQLLSVSRALQDALKKSGVNDPSQLVDVLT</sequence>
<evidence type="ECO:0000313" key="4">
    <source>
        <dbReference type="EMBL" id="CAH9064746.1"/>
    </source>
</evidence>
<comment type="caution">
    <text evidence="3">The sequence shown here is derived from an EMBL/GenBank/DDBJ whole genome shotgun (WGS) entry which is preliminary data.</text>
</comment>
<protein>
    <submittedName>
        <fullName evidence="3">Uncharacterized protein</fullName>
    </submittedName>
</protein>
<evidence type="ECO:0000256" key="1">
    <source>
        <dbReference type="SAM" id="Coils"/>
    </source>
</evidence>
<dbReference type="Proteomes" id="UP001152467">
    <property type="component" value="Unassembled WGS sequence"/>
</dbReference>
<reference evidence="3 6" key="1">
    <citation type="submission" date="2022-07" db="EMBL/GenBank/DDBJ databases">
        <authorList>
            <person name="Criscuolo A."/>
        </authorList>
    </citation>
    <scope>NUCLEOTIDE SEQUENCE</scope>
    <source>
        <strain evidence="6">CIP 111951</strain>
        <strain evidence="3">CIP111854</strain>
        <strain evidence="4">CIP111951</strain>
    </source>
</reference>
<dbReference type="Proteomes" id="UP001152485">
    <property type="component" value="Unassembled WGS sequence"/>
</dbReference>
<gene>
    <name evidence="3" type="ORF">PSECIP111854_03264</name>
    <name evidence="4" type="ORF">PSECIP111951_03209</name>
</gene>
<evidence type="ECO:0000256" key="2">
    <source>
        <dbReference type="SAM" id="MobiDB-lite"/>
    </source>
</evidence>
<feature type="region of interest" description="Disordered" evidence="2">
    <location>
        <begin position="1"/>
        <end position="61"/>
    </location>
</feature>
<feature type="compositionally biased region" description="Polar residues" evidence="2">
    <location>
        <begin position="38"/>
        <end position="49"/>
    </location>
</feature>
<dbReference type="EMBL" id="CAMAPC010000016">
    <property type="protein sequence ID" value="CAH9063643.1"/>
    <property type="molecule type" value="Genomic_DNA"/>
</dbReference>
<feature type="compositionally biased region" description="Low complexity" evidence="2">
    <location>
        <begin position="16"/>
        <end position="26"/>
    </location>
</feature>